<comment type="caution">
    <text evidence="1">The sequence shown here is derived from an EMBL/GenBank/DDBJ whole genome shotgun (WGS) entry which is preliminary data.</text>
</comment>
<organism evidence="1 2">
    <name type="scientific">Saitozyma podzolica</name>
    <dbReference type="NCBI Taxonomy" id="1890683"/>
    <lineage>
        <taxon>Eukaryota</taxon>
        <taxon>Fungi</taxon>
        <taxon>Dikarya</taxon>
        <taxon>Basidiomycota</taxon>
        <taxon>Agaricomycotina</taxon>
        <taxon>Tremellomycetes</taxon>
        <taxon>Tremellales</taxon>
        <taxon>Trimorphomycetaceae</taxon>
        <taxon>Saitozyma</taxon>
    </lineage>
</organism>
<dbReference type="EMBL" id="RSCD01000008">
    <property type="protein sequence ID" value="RSH91181.1"/>
    <property type="molecule type" value="Genomic_DNA"/>
</dbReference>
<evidence type="ECO:0000313" key="2">
    <source>
        <dbReference type="Proteomes" id="UP000279259"/>
    </source>
</evidence>
<dbReference type="AlphaFoldDB" id="A0A427YJC4"/>
<evidence type="ECO:0000313" key="1">
    <source>
        <dbReference type="EMBL" id="RSH91181.1"/>
    </source>
</evidence>
<name>A0A427YJC4_9TREE</name>
<reference evidence="1 2" key="1">
    <citation type="submission" date="2018-11" db="EMBL/GenBank/DDBJ databases">
        <title>Genome sequence of Saitozyma podzolica DSM 27192.</title>
        <authorList>
            <person name="Aliyu H."/>
            <person name="Gorte O."/>
            <person name="Ochsenreither K."/>
        </authorList>
    </citation>
    <scope>NUCLEOTIDE SEQUENCE [LARGE SCALE GENOMIC DNA]</scope>
    <source>
        <strain evidence="1 2">DSM 27192</strain>
    </source>
</reference>
<accession>A0A427YJC4</accession>
<dbReference type="Proteomes" id="UP000279259">
    <property type="component" value="Unassembled WGS sequence"/>
</dbReference>
<proteinExistence type="predicted"/>
<keyword evidence="2" id="KW-1185">Reference proteome</keyword>
<sequence>MPCPPLDEDIWHIILPRSSDPYPAGSEIPGRSRRRSSRSSLRWQDSTRLVLTFFLPSVCPTNAVPLHVDFSRQCGFLSIEQTFHDLATLLLYDTVVCCAFDKLFFGIDHDPAKERAPVLDPKVTLGYAHHTSSSTARQVRAVTIRPGRRHTDRAKLLLTTPPTPTLAQSPAYRLRASKMQCLSHVKKLLIIPQPDSRTRIPTALKSCDRLVHDSMLLAKMDTMVRALLLVRKGAPPVLFPGLQTVGCGGVWRDWSRRGFETWPPRADVRDPLAWRQQVNRYPLSERQAAPRSLIEQIAIKSPWSKWYQHDCAPYTGWFSAKRNAARLCVPDRRIVMSDSNFSKAFPGARYTINLRVTKVWYDLQAQAQVVLSSLERLSARRKRLQASAHKAVADRSPISIDVASFVDLHTYDHDLLMWNLSVIYQEMTSPRLRQRFESLPEALRQRHEFEQCSLCGNSRFGPI</sequence>
<gene>
    <name evidence="1" type="ORF">EHS25_009480</name>
</gene>
<protein>
    <submittedName>
        <fullName evidence="1">Uncharacterized protein</fullName>
    </submittedName>
</protein>